<keyword evidence="4" id="KW-1185">Reference proteome</keyword>
<evidence type="ECO:0000256" key="1">
    <source>
        <dbReference type="SAM" id="MobiDB-lite"/>
    </source>
</evidence>
<dbReference type="Proteomes" id="UP001295444">
    <property type="component" value="Chromosome 02"/>
</dbReference>
<name>A0AAD1RGF7_PELCU</name>
<evidence type="ECO:0000313" key="2">
    <source>
        <dbReference type="EMBL" id="CAH2252883.1"/>
    </source>
</evidence>
<accession>A0AAD1RGF7</accession>
<proteinExistence type="predicted"/>
<reference evidence="3" key="1">
    <citation type="submission" date="2022-03" db="EMBL/GenBank/DDBJ databases">
        <authorList>
            <person name="Alioto T."/>
            <person name="Alioto T."/>
            <person name="Gomez Garrido J."/>
        </authorList>
    </citation>
    <scope>NUCLEOTIDE SEQUENCE</scope>
</reference>
<dbReference type="EMBL" id="OW240913">
    <property type="protein sequence ID" value="CAH2252883.1"/>
    <property type="molecule type" value="Genomic_DNA"/>
</dbReference>
<evidence type="ECO:0000313" key="4">
    <source>
        <dbReference type="Proteomes" id="UP001295444"/>
    </source>
</evidence>
<protein>
    <submittedName>
        <fullName evidence="3">Uncharacterized protein</fullName>
    </submittedName>
</protein>
<organism evidence="3 4">
    <name type="scientific">Pelobates cultripes</name>
    <name type="common">Western spadefoot toad</name>
    <dbReference type="NCBI Taxonomy" id="61616"/>
    <lineage>
        <taxon>Eukaryota</taxon>
        <taxon>Metazoa</taxon>
        <taxon>Chordata</taxon>
        <taxon>Craniata</taxon>
        <taxon>Vertebrata</taxon>
        <taxon>Euteleostomi</taxon>
        <taxon>Amphibia</taxon>
        <taxon>Batrachia</taxon>
        <taxon>Anura</taxon>
        <taxon>Pelobatoidea</taxon>
        <taxon>Pelobatidae</taxon>
        <taxon>Pelobates</taxon>
    </lineage>
</organism>
<dbReference type="AlphaFoldDB" id="A0AAD1RGF7"/>
<feature type="region of interest" description="Disordered" evidence="1">
    <location>
        <begin position="75"/>
        <end position="154"/>
    </location>
</feature>
<evidence type="ECO:0000313" key="3">
    <source>
        <dbReference type="EMBL" id="CAH2252886.1"/>
    </source>
</evidence>
<dbReference type="EMBL" id="OW240913">
    <property type="protein sequence ID" value="CAH2252886.1"/>
    <property type="molecule type" value="Genomic_DNA"/>
</dbReference>
<sequence>MGYDIPGHTDILPQHRYPRKHIQENLEVALLAHQISTYLPTYATYVLAMWANGRDARTNLVAIPNHTILLEESEGNNQHHHRGDHSTHSRNNALHTIPRPHHQTTEGINDPSAHGDQPPHPGAMEGHQGPVDEGMAPETGINLSNGGTDSLHYW</sequence>
<gene>
    <name evidence="2" type="ORF">PECUL_23A013676</name>
    <name evidence="3" type="ORF">PECUL_23A018331</name>
</gene>